<keyword evidence="3 11" id="KW-0812">Transmembrane</keyword>
<evidence type="ECO:0000256" key="3">
    <source>
        <dbReference type="ARBA" id="ARBA00022692"/>
    </source>
</evidence>
<dbReference type="Pfam" id="PF07686">
    <property type="entry name" value="V-set"/>
    <property type="match status" value="1"/>
</dbReference>
<sequence length="307" mass="33367">MCPTLRLLVLISIAGFVEPISVSTPQKHVNVTMGESALLQCTFESTDQTAGLTIQWDFVSPPSMTPQQVFYYQKGENVIPSPYKGRVRPPQSPGPTKNASITISNMQPSDAGVYTCQIHNFPDVVGQSEANVVVNVLEKPTTPYCAVHGDVESGHLVTLTCHSERGSPNPIYTWIRLDQTKTRRPVLGRATETGILEIRNISQFEFGEYQCTATNAAGFSTCTIELSAAKDGVIAGAVIGAMLGCVLIILVVWFVAHTLKKHKYNRVKKSEANEMKRSSPQAQEAPDSVTLATPAGNLHAERDEPQA</sequence>
<evidence type="ECO:0000259" key="13">
    <source>
        <dbReference type="PROSITE" id="PS50835"/>
    </source>
</evidence>
<keyword evidence="9" id="KW-0393">Immunoglobulin domain</keyword>
<feature type="domain" description="Ig-like" evidence="13">
    <location>
        <begin position="140"/>
        <end position="227"/>
    </location>
</feature>
<keyword evidence="8" id="KW-1015">Disulfide bond</keyword>
<evidence type="ECO:0000256" key="8">
    <source>
        <dbReference type="ARBA" id="ARBA00023157"/>
    </source>
</evidence>
<feature type="domain" description="Ig-like" evidence="13">
    <location>
        <begin position="19"/>
        <end position="133"/>
    </location>
</feature>
<dbReference type="InterPro" id="IPR036179">
    <property type="entry name" value="Ig-like_dom_sf"/>
</dbReference>
<dbReference type="Gene3D" id="2.60.40.10">
    <property type="entry name" value="Immunoglobulins"/>
    <property type="match status" value="2"/>
</dbReference>
<dbReference type="SMART" id="SM00409">
    <property type="entry name" value="IG"/>
    <property type="match status" value="2"/>
</dbReference>
<evidence type="ECO:0000256" key="2">
    <source>
        <dbReference type="ARBA" id="ARBA00017514"/>
    </source>
</evidence>
<evidence type="ECO:0000256" key="6">
    <source>
        <dbReference type="ARBA" id="ARBA00022989"/>
    </source>
</evidence>
<dbReference type="PANTHER" id="PTHR44974:SF1">
    <property type="entry name" value="V-SET AND IMMUNOGLOBULIN DOMAIN-CONTAINING PROTEIN 1"/>
    <property type="match status" value="1"/>
</dbReference>
<dbReference type="InterPro" id="IPR029861">
    <property type="entry name" value="VSIG1"/>
</dbReference>
<dbReference type="Proteomes" id="UP000007635">
    <property type="component" value="Chromosome VII"/>
</dbReference>
<evidence type="ECO:0000256" key="11">
    <source>
        <dbReference type="SAM" id="Phobius"/>
    </source>
</evidence>
<feature type="chain" id="PRO_5042889873" description="V-set and immunoglobulin domain-containing protein 1" evidence="12">
    <location>
        <begin position="20"/>
        <end position="307"/>
    </location>
</feature>
<keyword evidence="15" id="KW-1185">Reference proteome</keyword>
<dbReference type="GeneTree" id="ENSGT00940000160507"/>
<dbReference type="InterPro" id="IPR003599">
    <property type="entry name" value="Ig_sub"/>
</dbReference>
<reference evidence="14" key="3">
    <citation type="submission" date="2025-09" db="UniProtKB">
        <authorList>
            <consortium name="Ensembl"/>
        </authorList>
    </citation>
    <scope>IDENTIFICATION</scope>
</reference>
<dbReference type="PANTHER" id="PTHR44974">
    <property type="entry name" value="V-SET AND IMMUNOGLOBULIN DOMAIN-CONTAINING PROTEIN 1"/>
    <property type="match status" value="1"/>
</dbReference>
<protein>
    <recommendedName>
        <fullName evidence="2">V-set and immunoglobulin domain-containing protein 1</fullName>
    </recommendedName>
</protein>
<name>A0AAQ4RC77_GASAC</name>
<dbReference type="GO" id="GO:0005886">
    <property type="term" value="C:plasma membrane"/>
    <property type="evidence" value="ECO:0007669"/>
    <property type="project" value="InterPro"/>
</dbReference>
<dbReference type="Ensembl" id="ENSGACT00000077758.1">
    <property type="protein sequence ID" value="ENSGACP00000061316.1"/>
    <property type="gene ID" value="ENSGACG00000020294.2"/>
</dbReference>
<dbReference type="AlphaFoldDB" id="A0AAQ4RC77"/>
<dbReference type="SMART" id="SM00406">
    <property type="entry name" value="IGv"/>
    <property type="match status" value="1"/>
</dbReference>
<keyword evidence="5" id="KW-0677">Repeat</keyword>
<feature type="region of interest" description="Disordered" evidence="10">
    <location>
        <begin position="268"/>
        <end position="307"/>
    </location>
</feature>
<feature type="compositionally biased region" description="Basic and acidic residues" evidence="10">
    <location>
        <begin position="268"/>
        <end position="277"/>
    </location>
</feature>
<keyword evidence="7 11" id="KW-0472">Membrane</keyword>
<dbReference type="SMART" id="SM00408">
    <property type="entry name" value="IGc2"/>
    <property type="match status" value="2"/>
</dbReference>
<evidence type="ECO:0000256" key="10">
    <source>
        <dbReference type="SAM" id="MobiDB-lite"/>
    </source>
</evidence>
<evidence type="ECO:0000256" key="4">
    <source>
        <dbReference type="ARBA" id="ARBA00022729"/>
    </source>
</evidence>
<comment type="subcellular location">
    <subcellularLocation>
        <location evidence="1">Membrane</location>
        <topology evidence="1">Single-pass type I membrane protein</topology>
    </subcellularLocation>
</comment>
<evidence type="ECO:0000256" key="1">
    <source>
        <dbReference type="ARBA" id="ARBA00004479"/>
    </source>
</evidence>
<keyword evidence="6 11" id="KW-1133">Transmembrane helix</keyword>
<feature type="signal peptide" evidence="12">
    <location>
        <begin position="1"/>
        <end position="19"/>
    </location>
</feature>
<reference evidence="14" key="2">
    <citation type="submission" date="2025-08" db="UniProtKB">
        <authorList>
            <consortium name="Ensembl"/>
        </authorList>
    </citation>
    <scope>IDENTIFICATION</scope>
</reference>
<dbReference type="InterPro" id="IPR003598">
    <property type="entry name" value="Ig_sub2"/>
</dbReference>
<evidence type="ECO:0000256" key="12">
    <source>
        <dbReference type="SAM" id="SignalP"/>
    </source>
</evidence>
<feature type="transmembrane region" description="Helical" evidence="11">
    <location>
        <begin position="233"/>
        <end position="256"/>
    </location>
</feature>
<dbReference type="GO" id="GO:0030277">
    <property type="term" value="P:maintenance of gastrointestinal epithelium"/>
    <property type="evidence" value="ECO:0007669"/>
    <property type="project" value="InterPro"/>
</dbReference>
<dbReference type="InterPro" id="IPR013106">
    <property type="entry name" value="Ig_V-set"/>
</dbReference>
<proteinExistence type="predicted"/>
<evidence type="ECO:0000313" key="14">
    <source>
        <dbReference type="Ensembl" id="ENSGACP00000061316.1"/>
    </source>
</evidence>
<reference evidence="14 15" key="1">
    <citation type="journal article" date="2021" name="G3 (Bethesda)">
        <title>Improved contiguity of the threespine stickleback genome using long-read sequencing.</title>
        <authorList>
            <person name="Nath S."/>
            <person name="Shaw D.E."/>
            <person name="White M.A."/>
        </authorList>
    </citation>
    <scope>NUCLEOTIDE SEQUENCE [LARGE SCALE GENOMIC DNA]</scope>
    <source>
        <strain evidence="14 15">Lake Benthic</strain>
    </source>
</reference>
<evidence type="ECO:0000256" key="9">
    <source>
        <dbReference type="ARBA" id="ARBA00023319"/>
    </source>
</evidence>
<keyword evidence="4 12" id="KW-0732">Signal</keyword>
<evidence type="ECO:0000256" key="5">
    <source>
        <dbReference type="ARBA" id="ARBA00022737"/>
    </source>
</evidence>
<dbReference type="SUPFAM" id="SSF48726">
    <property type="entry name" value="Immunoglobulin"/>
    <property type="match status" value="2"/>
</dbReference>
<dbReference type="InterPro" id="IPR013783">
    <property type="entry name" value="Ig-like_fold"/>
</dbReference>
<organism evidence="14 15">
    <name type="scientific">Gasterosteus aculeatus aculeatus</name>
    <name type="common">three-spined stickleback</name>
    <dbReference type="NCBI Taxonomy" id="481459"/>
    <lineage>
        <taxon>Eukaryota</taxon>
        <taxon>Metazoa</taxon>
        <taxon>Chordata</taxon>
        <taxon>Craniata</taxon>
        <taxon>Vertebrata</taxon>
        <taxon>Euteleostomi</taxon>
        <taxon>Actinopterygii</taxon>
        <taxon>Neopterygii</taxon>
        <taxon>Teleostei</taxon>
        <taxon>Neoteleostei</taxon>
        <taxon>Acanthomorphata</taxon>
        <taxon>Eupercaria</taxon>
        <taxon>Perciformes</taxon>
        <taxon>Cottioidei</taxon>
        <taxon>Gasterosteales</taxon>
        <taxon>Gasterosteidae</taxon>
        <taxon>Gasterosteus</taxon>
    </lineage>
</organism>
<dbReference type="Pfam" id="PF13927">
    <property type="entry name" value="Ig_3"/>
    <property type="match status" value="1"/>
</dbReference>
<dbReference type="InterPro" id="IPR007110">
    <property type="entry name" value="Ig-like_dom"/>
</dbReference>
<dbReference type="GO" id="GO:0003382">
    <property type="term" value="P:epithelial cell morphogenesis"/>
    <property type="evidence" value="ECO:0007669"/>
    <property type="project" value="InterPro"/>
</dbReference>
<accession>A0AAQ4RC77</accession>
<evidence type="ECO:0000313" key="15">
    <source>
        <dbReference type="Proteomes" id="UP000007635"/>
    </source>
</evidence>
<dbReference type="PROSITE" id="PS50835">
    <property type="entry name" value="IG_LIKE"/>
    <property type="match status" value="2"/>
</dbReference>
<evidence type="ECO:0000256" key="7">
    <source>
        <dbReference type="ARBA" id="ARBA00023136"/>
    </source>
</evidence>